<comment type="caution">
    <text evidence="1">The sequence shown here is derived from an EMBL/GenBank/DDBJ whole genome shotgun (WGS) entry which is preliminary data.</text>
</comment>
<proteinExistence type="predicted"/>
<gene>
    <name evidence="1" type="primary">tssG</name>
    <name evidence="1" type="ORF">NB063_04480</name>
</gene>
<dbReference type="InterPro" id="IPR010732">
    <property type="entry name" value="T6SS_TssG-like"/>
</dbReference>
<dbReference type="NCBIfam" id="TIGR03347">
    <property type="entry name" value="VI_chp_1"/>
    <property type="match status" value="1"/>
</dbReference>
<keyword evidence="2" id="KW-1185">Reference proteome</keyword>
<dbReference type="Pfam" id="PF06996">
    <property type="entry name" value="T6SS_TssG"/>
    <property type="match status" value="1"/>
</dbReference>
<evidence type="ECO:0000313" key="1">
    <source>
        <dbReference type="EMBL" id="MCM2369874.1"/>
    </source>
</evidence>
<accession>A0ABT0TZ43</accession>
<organism evidence="1 2">
    <name type="scientific">Aporhodopirellula aestuarii</name>
    <dbReference type="NCBI Taxonomy" id="2950107"/>
    <lineage>
        <taxon>Bacteria</taxon>
        <taxon>Pseudomonadati</taxon>
        <taxon>Planctomycetota</taxon>
        <taxon>Planctomycetia</taxon>
        <taxon>Pirellulales</taxon>
        <taxon>Pirellulaceae</taxon>
        <taxon>Aporhodopirellula</taxon>
    </lineage>
</organism>
<protein>
    <submittedName>
        <fullName evidence="1">Type VI secretion system baseplate subunit TssG</fullName>
    </submittedName>
</protein>
<dbReference type="Proteomes" id="UP001202961">
    <property type="component" value="Unassembled WGS sequence"/>
</dbReference>
<evidence type="ECO:0000313" key="2">
    <source>
        <dbReference type="Proteomes" id="UP001202961"/>
    </source>
</evidence>
<reference evidence="1 2" key="1">
    <citation type="journal article" date="2022" name="Syst. Appl. Microbiol.">
        <title>Rhodopirellula aestuarii sp. nov., a novel member of the genus Rhodopirellula isolated from brackish sediments collected in the Tagus River estuary, Portugal.</title>
        <authorList>
            <person name="Vitorino I.R."/>
            <person name="Klimek D."/>
            <person name="Calusinska M."/>
            <person name="Lobo-da-Cunha A."/>
            <person name="Vasconcelos V."/>
            <person name="Lage O.M."/>
        </authorList>
    </citation>
    <scope>NUCLEOTIDE SEQUENCE [LARGE SCALE GENOMIC DNA]</scope>
    <source>
        <strain evidence="1 2">ICT_H3.1</strain>
    </source>
</reference>
<dbReference type="RefSeq" id="WP_250927545.1">
    <property type="nucleotide sequence ID" value="NZ_JAMQBK010000014.1"/>
</dbReference>
<dbReference type="PANTHER" id="PTHR35564">
    <property type="match status" value="1"/>
</dbReference>
<dbReference type="PANTHER" id="PTHR35564:SF4">
    <property type="entry name" value="CYTOPLASMIC PROTEIN"/>
    <property type="match status" value="1"/>
</dbReference>
<name>A0ABT0TZ43_9BACT</name>
<sequence>MASQDGPTPTALEHQRRLHERPHEFGLYTAMRAVECANPDQPRIGKADHPADERVRVVQSPTMNFAAGSVTKVDSTPTGQTRIWQQVMGLLGPNGPMPLHLTETAWQRQHNHDDPTITSFLNLFHHRMLSLFYRARADAEPTLHFDRPEEDRFQDYVGSLIGIGTPAFRDRDAMPDLVKLHFAGRLGCQTRNAEGLEVILGAFLKLPVRIEEFVGQWIKLPDDCCNSLGVSGATTTLGLNATIGSHVWDCSQKFRIVVGPLSLDEYQRLLPGGESLNRLESVVRNYVGHQLQWEVRFQLKKDHVPSMQLGVSGNLGWRDWLVTENCEVDRDDLILQESVQ</sequence>
<dbReference type="EMBL" id="JAMQBK010000014">
    <property type="protein sequence ID" value="MCM2369874.1"/>
    <property type="molecule type" value="Genomic_DNA"/>
</dbReference>